<reference evidence="4 5" key="1">
    <citation type="journal article" date="2011" name="Stand. Genomic Sci.">
        <title>Complete genome sequence of the gliding, heparinolytic Pedobacter saltans type strain (113).</title>
        <authorList>
            <person name="Liolios K."/>
            <person name="Sikorski J."/>
            <person name="Lu M."/>
            <person name="Nolan M."/>
            <person name="Lapidus A."/>
            <person name="Lucas S."/>
            <person name="Hammon N."/>
            <person name="Deshpande S."/>
            <person name="Cheng J.F."/>
            <person name="Tapia R."/>
            <person name="Han C."/>
            <person name="Goodwin L."/>
            <person name="Pitluck S."/>
            <person name="Huntemann M."/>
            <person name="Ivanova N."/>
            <person name="Pagani I."/>
            <person name="Mavromatis K."/>
            <person name="Ovchinikova G."/>
            <person name="Pati A."/>
            <person name="Chen A."/>
            <person name="Palaniappan K."/>
            <person name="Land M."/>
            <person name="Hauser L."/>
            <person name="Brambilla E.M."/>
            <person name="Kotsyurbenko O."/>
            <person name="Rohde M."/>
            <person name="Tindall B.J."/>
            <person name="Abt B."/>
            <person name="Goker M."/>
            <person name="Detter J.C."/>
            <person name="Woyke T."/>
            <person name="Bristow J."/>
            <person name="Eisen J.A."/>
            <person name="Markowitz V."/>
            <person name="Hugenholtz P."/>
            <person name="Klenk H.P."/>
            <person name="Kyrpides N.C."/>
        </authorList>
    </citation>
    <scope>NUCLEOTIDE SEQUENCE [LARGE SCALE GENOMIC DNA]</scope>
    <source>
        <strain evidence="5">ATCC 51119 / DSM 12145 / JCM 21818 / LMG 10337 / NBRC 100064 / NCIMB 13643</strain>
    </source>
</reference>
<dbReference type="EMBL" id="CP002545">
    <property type="protein sequence ID" value="ADY53689.1"/>
    <property type="molecule type" value="Genomic_DNA"/>
</dbReference>
<dbReference type="Pfam" id="PF22604">
    <property type="entry name" value="TetR_HI_0893_C"/>
    <property type="match status" value="1"/>
</dbReference>
<dbReference type="Pfam" id="PF00440">
    <property type="entry name" value="TetR_N"/>
    <property type="match status" value="1"/>
</dbReference>
<dbReference type="HOGENOM" id="CLU_069356_12_9_10"/>
<accession>F0SAR8</accession>
<dbReference type="PANTHER" id="PTHR43479">
    <property type="entry name" value="ACREF/ENVCD OPERON REPRESSOR-RELATED"/>
    <property type="match status" value="1"/>
</dbReference>
<dbReference type="Proteomes" id="UP000000310">
    <property type="component" value="Chromosome"/>
</dbReference>
<evidence type="ECO:0000259" key="3">
    <source>
        <dbReference type="PROSITE" id="PS50977"/>
    </source>
</evidence>
<reference evidence="5" key="2">
    <citation type="submission" date="2011-02" db="EMBL/GenBank/DDBJ databases">
        <title>The complete genome of Pedobacter saltans DSM 12145.</title>
        <authorList>
            <consortium name="US DOE Joint Genome Institute (JGI-PGF)"/>
            <person name="Lucas S."/>
            <person name="Copeland A."/>
            <person name="Lapidus A."/>
            <person name="Bruce D."/>
            <person name="Goodwin L."/>
            <person name="Pitluck S."/>
            <person name="Kyrpides N."/>
            <person name="Mavromatis K."/>
            <person name="Pagani I."/>
            <person name="Ivanova N."/>
            <person name="Ovchinnikova G."/>
            <person name="Lu M."/>
            <person name="Detter J.C."/>
            <person name="Han C."/>
            <person name="Land M."/>
            <person name="Hauser L."/>
            <person name="Markowitz V."/>
            <person name="Cheng J.-F."/>
            <person name="Hugenholtz P."/>
            <person name="Woyke T."/>
            <person name="Wu D."/>
            <person name="Tindall B."/>
            <person name="Pomrenke H.G."/>
            <person name="Brambilla E."/>
            <person name="Klenk H.-P."/>
            <person name="Eisen J.A."/>
        </authorList>
    </citation>
    <scope>NUCLEOTIDE SEQUENCE [LARGE SCALE GENOMIC DNA]</scope>
    <source>
        <strain evidence="5">ATCC 51119 / DSM 12145 / JCM 21818 / LMG 10337 / NBRC 100064 / NCIMB 13643</strain>
    </source>
</reference>
<dbReference type="GO" id="GO:0003677">
    <property type="term" value="F:DNA binding"/>
    <property type="evidence" value="ECO:0007669"/>
    <property type="project" value="UniProtKB-UniRule"/>
</dbReference>
<dbReference type="PRINTS" id="PR00455">
    <property type="entry name" value="HTHTETR"/>
</dbReference>
<dbReference type="AlphaFoldDB" id="F0SAR8"/>
<dbReference type="OrthoDB" id="6430772at2"/>
<dbReference type="InterPro" id="IPR054422">
    <property type="entry name" value="TetR-like_HI_0893_C"/>
</dbReference>
<feature type="DNA-binding region" description="H-T-H motif" evidence="2">
    <location>
        <begin position="24"/>
        <end position="43"/>
    </location>
</feature>
<dbReference type="STRING" id="762903.Pedsa_3151"/>
<evidence type="ECO:0000313" key="5">
    <source>
        <dbReference type="Proteomes" id="UP000000310"/>
    </source>
</evidence>
<feature type="domain" description="HTH tetR-type" evidence="3">
    <location>
        <begin position="1"/>
        <end position="61"/>
    </location>
</feature>
<dbReference type="Gene3D" id="1.10.357.10">
    <property type="entry name" value="Tetracycline Repressor, domain 2"/>
    <property type="match status" value="1"/>
</dbReference>
<dbReference type="SUPFAM" id="SSF46689">
    <property type="entry name" value="Homeodomain-like"/>
    <property type="match status" value="1"/>
</dbReference>
<sequence>MDKKEAIFKQTLLLLHQKGFHGTPMSQIAQNSGVAIGTIYHHFASKDELILELFKYCRGIITENIFKDNQSHIDFKTRFFSLWLNFVDFYIRRPEFMGFMDQFYSSPYLHQALTEETMCGEDSVSKFLREGIEQRFIKNVDVNIISTVFIGTAVSTVKRQEHGLSNFDEESLRHIIEIIWEGIKK</sequence>
<dbReference type="InterPro" id="IPR009057">
    <property type="entry name" value="Homeodomain-like_sf"/>
</dbReference>
<dbReference type="RefSeq" id="WP_013634174.1">
    <property type="nucleotide sequence ID" value="NC_015177.1"/>
</dbReference>
<evidence type="ECO:0000256" key="2">
    <source>
        <dbReference type="PROSITE-ProRule" id="PRU00335"/>
    </source>
</evidence>
<dbReference type="SUPFAM" id="SSF48498">
    <property type="entry name" value="Tetracyclin repressor-like, C-terminal domain"/>
    <property type="match status" value="1"/>
</dbReference>
<evidence type="ECO:0000313" key="4">
    <source>
        <dbReference type="EMBL" id="ADY53689.1"/>
    </source>
</evidence>
<dbReference type="KEGG" id="psn:Pedsa_3151"/>
<dbReference type="eggNOG" id="COG1309">
    <property type="taxonomic scope" value="Bacteria"/>
</dbReference>
<keyword evidence="5" id="KW-1185">Reference proteome</keyword>
<dbReference type="InterPro" id="IPR001647">
    <property type="entry name" value="HTH_TetR"/>
</dbReference>
<proteinExistence type="predicted"/>
<organism evidence="4 5">
    <name type="scientific">Pseudopedobacter saltans (strain ATCC 51119 / DSM 12145 / JCM 21818 / CCUG 39354 / LMG 10337 / NBRC 100064 / NCIMB 13643)</name>
    <name type="common">Pedobacter saltans</name>
    <dbReference type="NCBI Taxonomy" id="762903"/>
    <lineage>
        <taxon>Bacteria</taxon>
        <taxon>Pseudomonadati</taxon>
        <taxon>Bacteroidota</taxon>
        <taxon>Sphingobacteriia</taxon>
        <taxon>Sphingobacteriales</taxon>
        <taxon>Sphingobacteriaceae</taxon>
        <taxon>Pseudopedobacter</taxon>
    </lineage>
</organism>
<evidence type="ECO:0000256" key="1">
    <source>
        <dbReference type="ARBA" id="ARBA00023125"/>
    </source>
</evidence>
<dbReference type="InterPro" id="IPR050624">
    <property type="entry name" value="HTH-type_Tx_Regulator"/>
</dbReference>
<protein>
    <submittedName>
        <fullName evidence="4">Transcriptional regulator, TetR family</fullName>
    </submittedName>
</protein>
<dbReference type="PANTHER" id="PTHR43479:SF11">
    <property type="entry name" value="ACREF_ENVCD OPERON REPRESSOR-RELATED"/>
    <property type="match status" value="1"/>
</dbReference>
<dbReference type="PROSITE" id="PS50977">
    <property type="entry name" value="HTH_TETR_2"/>
    <property type="match status" value="1"/>
</dbReference>
<gene>
    <name evidence="4" type="ordered locus">Pedsa_3151</name>
</gene>
<name>F0SAR8_PSESL</name>
<dbReference type="InterPro" id="IPR036271">
    <property type="entry name" value="Tet_transcr_reg_TetR-rel_C_sf"/>
</dbReference>
<keyword evidence="1 2" id="KW-0238">DNA-binding</keyword>